<evidence type="ECO:0000256" key="1">
    <source>
        <dbReference type="SAM" id="MobiDB-lite"/>
    </source>
</evidence>
<comment type="caution">
    <text evidence="3">The sequence shown here is derived from an EMBL/GenBank/DDBJ whole genome shotgun (WGS) entry which is preliminary data.</text>
</comment>
<feature type="chain" id="PRO_5001489363" evidence="2">
    <location>
        <begin position="18"/>
        <end position="83"/>
    </location>
</feature>
<dbReference type="AlphaFoldDB" id="A0A016SF51"/>
<evidence type="ECO:0000256" key="2">
    <source>
        <dbReference type="SAM" id="SignalP"/>
    </source>
</evidence>
<name>A0A016SF51_9BILA</name>
<reference evidence="4" key="1">
    <citation type="journal article" date="2015" name="Nat. Genet.">
        <title>The genome and transcriptome of the zoonotic hookworm Ancylostoma ceylanicum identify infection-specific gene families.</title>
        <authorList>
            <person name="Schwarz E.M."/>
            <person name="Hu Y."/>
            <person name="Antoshechkin I."/>
            <person name="Miller M.M."/>
            <person name="Sternberg P.W."/>
            <person name="Aroian R.V."/>
        </authorList>
    </citation>
    <scope>NUCLEOTIDE SEQUENCE</scope>
    <source>
        <strain evidence="4">HY135</strain>
    </source>
</reference>
<accession>A0A016SF51</accession>
<evidence type="ECO:0000313" key="4">
    <source>
        <dbReference type="Proteomes" id="UP000024635"/>
    </source>
</evidence>
<gene>
    <name evidence="3" type="primary">Acey_s0233.g3107</name>
    <name evidence="3" type="ORF">Y032_0233g3107</name>
</gene>
<organism evidence="3 4">
    <name type="scientific">Ancylostoma ceylanicum</name>
    <dbReference type="NCBI Taxonomy" id="53326"/>
    <lineage>
        <taxon>Eukaryota</taxon>
        <taxon>Metazoa</taxon>
        <taxon>Ecdysozoa</taxon>
        <taxon>Nematoda</taxon>
        <taxon>Chromadorea</taxon>
        <taxon>Rhabditida</taxon>
        <taxon>Rhabditina</taxon>
        <taxon>Rhabditomorpha</taxon>
        <taxon>Strongyloidea</taxon>
        <taxon>Ancylostomatidae</taxon>
        <taxon>Ancylostomatinae</taxon>
        <taxon>Ancylostoma</taxon>
    </lineage>
</organism>
<feature type="region of interest" description="Disordered" evidence="1">
    <location>
        <begin position="26"/>
        <end position="83"/>
    </location>
</feature>
<dbReference type="EMBL" id="JARK01001569">
    <property type="protein sequence ID" value="EYB89338.1"/>
    <property type="molecule type" value="Genomic_DNA"/>
</dbReference>
<sequence>MLLAIFGIVLLLTEVNAISLPFSDTPQSQQGPFNGLMSVPSSPQPMPGPVIRTGANTERPHVGPHLGGFGGEKWGPLGVTGVP</sequence>
<keyword evidence="2" id="KW-0732">Signal</keyword>
<dbReference type="Proteomes" id="UP000024635">
    <property type="component" value="Unassembled WGS sequence"/>
</dbReference>
<protein>
    <submittedName>
        <fullName evidence="3">Uncharacterized protein</fullName>
    </submittedName>
</protein>
<proteinExistence type="predicted"/>
<evidence type="ECO:0000313" key="3">
    <source>
        <dbReference type="EMBL" id="EYB89338.1"/>
    </source>
</evidence>
<feature type="signal peptide" evidence="2">
    <location>
        <begin position="1"/>
        <end position="17"/>
    </location>
</feature>
<keyword evidence="4" id="KW-1185">Reference proteome</keyword>